<reference evidence="2 3" key="1">
    <citation type="submission" date="2018-10" db="EMBL/GenBank/DDBJ databases">
        <title>Genome Sequence of Cohnella sp.</title>
        <authorList>
            <person name="Srinivasan S."/>
            <person name="Kim M.K."/>
        </authorList>
    </citation>
    <scope>NUCLEOTIDE SEQUENCE [LARGE SCALE GENOMIC DNA]</scope>
    <source>
        <strain evidence="2 3">18JY8-7</strain>
    </source>
</reference>
<dbReference type="InterPro" id="IPR036278">
    <property type="entry name" value="Sialidase_sf"/>
</dbReference>
<name>A0A3G3JXV7_9BACL</name>
<evidence type="ECO:0000256" key="1">
    <source>
        <dbReference type="SAM" id="SignalP"/>
    </source>
</evidence>
<evidence type="ECO:0000313" key="2">
    <source>
        <dbReference type="EMBL" id="AYQ72992.1"/>
    </source>
</evidence>
<feature type="signal peptide" evidence="1">
    <location>
        <begin position="1"/>
        <end position="24"/>
    </location>
</feature>
<sequence length="389" mass="43348">MKKFFLFLMLAGCLIGAMPAATQAADAPAGGSISGDSLQLKVAYNRATTDTIISIAADDKGTIMITTFDYLNVTRDWGKSWVTYRLPSDEMYGVHYVKGKFYLASVHVSQPDSAVHAYMSVDGKSWVPFNLNDDEGRPRTISNVQYVNGQYLLLTRQFGTGTTLFTSSNGTEWNETAALPSDIDFITWNGKVYSAFGGGYTFYGKPKTLSKNQFIVDAGRQNRYAEMIVYRSGDLRGWALQSGAVKATLNYTFAVNDVPSADYRYQPEQQVSNGVITLFDAYGNRLTSKDGTTFKLTSMKKTLNTTYDRSPMFKIGKNYMIFTKYWYSSGVVRSKVLTSTDGIKWKTTNLDKSLPNGMYVMQAGSKLIGHGDDHKVTISNDGFHWTRIR</sequence>
<evidence type="ECO:0008006" key="4">
    <source>
        <dbReference type="Google" id="ProtNLM"/>
    </source>
</evidence>
<dbReference type="RefSeq" id="WP_123041074.1">
    <property type="nucleotide sequence ID" value="NZ_CP033433.1"/>
</dbReference>
<keyword evidence="1" id="KW-0732">Signal</keyword>
<evidence type="ECO:0000313" key="3">
    <source>
        <dbReference type="Proteomes" id="UP000269097"/>
    </source>
</evidence>
<dbReference type="KEGG" id="coh:EAV92_10705"/>
<gene>
    <name evidence="2" type="ORF">EAV92_10705</name>
</gene>
<dbReference type="AlphaFoldDB" id="A0A3G3JXV7"/>
<organism evidence="2 3">
    <name type="scientific">Cohnella candidum</name>
    <dbReference type="NCBI Taxonomy" id="2674991"/>
    <lineage>
        <taxon>Bacteria</taxon>
        <taxon>Bacillati</taxon>
        <taxon>Bacillota</taxon>
        <taxon>Bacilli</taxon>
        <taxon>Bacillales</taxon>
        <taxon>Paenibacillaceae</taxon>
        <taxon>Cohnella</taxon>
    </lineage>
</organism>
<keyword evidence="3" id="KW-1185">Reference proteome</keyword>
<protein>
    <recommendedName>
        <fullName evidence="4">Exo-alpha-sialidase</fullName>
    </recommendedName>
</protein>
<dbReference type="Proteomes" id="UP000269097">
    <property type="component" value="Chromosome"/>
</dbReference>
<accession>A0A3G3JXV7</accession>
<proteinExistence type="predicted"/>
<dbReference type="EMBL" id="CP033433">
    <property type="protein sequence ID" value="AYQ72992.1"/>
    <property type="molecule type" value="Genomic_DNA"/>
</dbReference>
<feature type="chain" id="PRO_5018286618" description="Exo-alpha-sialidase" evidence="1">
    <location>
        <begin position="25"/>
        <end position="389"/>
    </location>
</feature>
<dbReference type="SUPFAM" id="SSF50939">
    <property type="entry name" value="Sialidases"/>
    <property type="match status" value="1"/>
</dbReference>